<evidence type="ECO:0000313" key="2">
    <source>
        <dbReference type="EMBL" id="ALP54388.1"/>
    </source>
</evidence>
<keyword evidence="1" id="KW-0812">Transmembrane</keyword>
<feature type="transmembrane region" description="Helical" evidence="1">
    <location>
        <begin position="21"/>
        <end position="43"/>
    </location>
</feature>
<protein>
    <recommendedName>
        <fullName evidence="4">Sodium:proton antiporter</fullName>
    </recommendedName>
</protein>
<dbReference type="EMBL" id="CP013099">
    <property type="protein sequence ID" value="ALP54388.1"/>
    <property type="molecule type" value="Genomic_DNA"/>
</dbReference>
<dbReference type="Proteomes" id="UP000055136">
    <property type="component" value="Chromosome"/>
</dbReference>
<sequence>MFYEFIARGLRETPWLSLLEDIAAICLVLMVPTLIEGVCRLAGVTQSMYAFLLSLYLLSSVVAVAFTAILLHRLWGRGRQVETDT</sequence>
<proteinExistence type="predicted"/>
<evidence type="ECO:0000313" key="3">
    <source>
        <dbReference type="Proteomes" id="UP000055136"/>
    </source>
</evidence>
<organism evidence="2 3">
    <name type="scientific">Candidatus Tenderia electrophaga</name>
    <dbReference type="NCBI Taxonomy" id="1748243"/>
    <lineage>
        <taxon>Bacteria</taxon>
        <taxon>Pseudomonadati</taxon>
        <taxon>Pseudomonadota</taxon>
        <taxon>Gammaproteobacteria</taxon>
        <taxon>Candidatus Tenderiales</taxon>
        <taxon>Candidatus Tenderiaceae</taxon>
        <taxon>Candidatus Tenderia</taxon>
    </lineage>
</organism>
<evidence type="ECO:0000256" key="1">
    <source>
        <dbReference type="SAM" id="Phobius"/>
    </source>
</evidence>
<keyword evidence="1" id="KW-0472">Membrane</keyword>
<accession>A0A0S2TGY5</accession>
<reference evidence="2" key="1">
    <citation type="submission" date="2015-10" db="EMBL/GenBank/DDBJ databases">
        <title>Description of Candidatus Tenderia electrophaga gen. nov, sp. nov., an Uncultivated Electroautotroph from a Biocathode Enrichment.</title>
        <authorList>
            <person name="Eddie B.J."/>
            <person name="Malanoski A.P."/>
            <person name="Wang Z."/>
            <person name="Hall R.J."/>
            <person name="Oh S.D."/>
            <person name="Heiner C."/>
            <person name="Lin B."/>
            <person name="Strycharz-Glaven S.M."/>
        </authorList>
    </citation>
    <scope>NUCLEOTIDE SEQUENCE [LARGE SCALE GENOMIC DNA]</scope>
    <source>
        <strain evidence="2">NRL1</strain>
    </source>
</reference>
<dbReference type="KEGG" id="tee:Tel_15225"/>
<evidence type="ECO:0008006" key="4">
    <source>
        <dbReference type="Google" id="ProtNLM"/>
    </source>
</evidence>
<keyword evidence="3" id="KW-1185">Reference proteome</keyword>
<dbReference type="AlphaFoldDB" id="A0A0S2TGY5"/>
<gene>
    <name evidence="2" type="ORF">Tel_15225</name>
</gene>
<feature type="transmembrane region" description="Helical" evidence="1">
    <location>
        <begin position="49"/>
        <end position="71"/>
    </location>
</feature>
<keyword evidence="1" id="KW-1133">Transmembrane helix</keyword>
<name>A0A0S2TGY5_9GAMM</name>